<accession>A0A699X3V7</accession>
<name>A0A699X3V7_TANCI</name>
<keyword evidence="2" id="KW-0926">Vacuole</keyword>
<dbReference type="GO" id="GO:0043813">
    <property type="term" value="F:phosphatidylinositol-3,5-bisphosphate 5-phosphatase activity"/>
    <property type="evidence" value="ECO:0007669"/>
    <property type="project" value="InterPro"/>
</dbReference>
<organism evidence="8">
    <name type="scientific">Tanacetum cinerariifolium</name>
    <name type="common">Dalmatian daisy</name>
    <name type="synonym">Chrysanthemum cinerariifolium</name>
    <dbReference type="NCBI Taxonomy" id="118510"/>
    <lineage>
        <taxon>Eukaryota</taxon>
        <taxon>Viridiplantae</taxon>
        <taxon>Streptophyta</taxon>
        <taxon>Embryophyta</taxon>
        <taxon>Tracheophyta</taxon>
        <taxon>Spermatophyta</taxon>
        <taxon>Magnoliopsida</taxon>
        <taxon>eudicotyledons</taxon>
        <taxon>Gunneridae</taxon>
        <taxon>Pentapetalae</taxon>
        <taxon>asterids</taxon>
        <taxon>campanulids</taxon>
        <taxon>Asterales</taxon>
        <taxon>Asteraceae</taxon>
        <taxon>Asteroideae</taxon>
        <taxon>Anthemideae</taxon>
        <taxon>Anthemidinae</taxon>
        <taxon>Tanacetum</taxon>
    </lineage>
</organism>
<comment type="catalytic activity">
    <reaction evidence="5">
        <text>a 1,2-diacyl-sn-glycero-3-phospho-(1D-myo-inositol-3,5-bisphosphate) + H2O = a 1,2-diacyl-sn-glycero-3-phospho-(1D-myo-inositol-3-phosphate) + phosphate</text>
        <dbReference type="Rhea" id="RHEA:32955"/>
        <dbReference type="ChEBI" id="CHEBI:15377"/>
        <dbReference type="ChEBI" id="CHEBI:43474"/>
        <dbReference type="ChEBI" id="CHEBI:57923"/>
        <dbReference type="ChEBI" id="CHEBI:58088"/>
    </reaction>
</comment>
<evidence type="ECO:0000256" key="6">
    <source>
        <dbReference type="ARBA" id="ARBA00023464"/>
    </source>
</evidence>
<proteinExistence type="predicted"/>
<evidence type="ECO:0000256" key="1">
    <source>
        <dbReference type="ARBA" id="ARBA00004148"/>
    </source>
</evidence>
<sequence length="109" mass="12399">MFRLLGTIQDGNKSTGGMKLKCSTWGLLGFIRFTDAYYMVLITKRAQVAMLGGHYIYQVDGTEMIPLTTGSAARYQKDRNPEEARFLASLANLDLTRSFYFSYSYNITR</sequence>
<evidence type="ECO:0000256" key="2">
    <source>
        <dbReference type="ARBA" id="ARBA00022554"/>
    </source>
</evidence>
<feature type="non-terminal residue" evidence="8">
    <location>
        <position position="109"/>
    </location>
</feature>
<keyword evidence="4" id="KW-0472">Membrane</keyword>
<comment type="caution">
    <text evidence="8">The sequence shown here is derived from an EMBL/GenBank/DDBJ whole genome shotgun (WGS) entry which is preliminary data.</text>
</comment>
<evidence type="ECO:0000259" key="7">
    <source>
        <dbReference type="Pfam" id="PF02383"/>
    </source>
</evidence>
<comment type="subcellular location">
    <subcellularLocation>
        <location evidence="1">Vacuole membrane</location>
        <topology evidence="1">Peripheral membrane protein</topology>
    </subcellularLocation>
</comment>
<keyword evidence="3" id="KW-0378">Hydrolase</keyword>
<comment type="subunit">
    <text evidence="6">Component of the PI(3,5)P2 regulatory complex at least composed of ATG18, SAC/FIG4, FAB1 and VAC14.</text>
</comment>
<evidence type="ECO:0000256" key="3">
    <source>
        <dbReference type="ARBA" id="ARBA00022801"/>
    </source>
</evidence>
<dbReference type="PANTHER" id="PTHR45738:SF5">
    <property type="entry name" value="POLYPHOSPHOINOSITIDE PHOSPHATASE"/>
    <property type="match status" value="1"/>
</dbReference>
<dbReference type="InterPro" id="IPR043573">
    <property type="entry name" value="Fig4-like"/>
</dbReference>
<dbReference type="PANTHER" id="PTHR45738">
    <property type="entry name" value="POLYPHOSPHOINOSITIDE PHOSPHATASE"/>
    <property type="match status" value="1"/>
</dbReference>
<dbReference type="GO" id="GO:0046856">
    <property type="term" value="P:phosphatidylinositol dephosphorylation"/>
    <property type="evidence" value="ECO:0007669"/>
    <property type="project" value="InterPro"/>
</dbReference>
<gene>
    <name evidence="8" type="ORF">Tci_923750</name>
</gene>
<evidence type="ECO:0000256" key="4">
    <source>
        <dbReference type="ARBA" id="ARBA00023136"/>
    </source>
</evidence>
<dbReference type="AlphaFoldDB" id="A0A699X3V7"/>
<dbReference type="EMBL" id="BKCJ011774281">
    <property type="protein sequence ID" value="GFD51781.1"/>
    <property type="molecule type" value="Genomic_DNA"/>
</dbReference>
<protein>
    <submittedName>
        <fullName evidence="8">Polyphosphoinositide phosphatase</fullName>
    </submittedName>
</protein>
<dbReference type="InterPro" id="IPR002013">
    <property type="entry name" value="SAC_dom"/>
</dbReference>
<feature type="domain" description="SAC" evidence="7">
    <location>
        <begin position="25"/>
        <end position="109"/>
    </location>
</feature>
<dbReference type="GO" id="GO:0005774">
    <property type="term" value="C:vacuolar membrane"/>
    <property type="evidence" value="ECO:0007669"/>
    <property type="project" value="UniProtKB-SubCell"/>
</dbReference>
<evidence type="ECO:0000256" key="5">
    <source>
        <dbReference type="ARBA" id="ARBA00023337"/>
    </source>
</evidence>
<dbReference type="Pfam" id="PF02383">
    <property type="entry name" value="Syja_N"/>
    <property type="match status" value="1"/>
</dbReference>
<reference evidence="8" key="1">
    <citation type="journal article" date="2019" name="Sci. Rep.">
        <title>Draft genome of Tanacetum cinerariifolium, the natural source of mosquito coil.</title>
        <authorList>
            <person name="Yamashiro T."/>
            <person name="Shiraishi A."/>
            <person name="Satake H."/>
            <person name="Nakayama K."/>
        </authorList>
    </citation>
    <scope>NUCLEOTIDE SEQUENCE</scope>
</reference>
<evidence type="ECO:0000313" key="8">
    <source>
        <dbReference type="EMBL" id="GFD51781.1"/>
    </source>
</evidence>